<dbReference type="GO" id="GO:0140672">
    <property type="term" value="C:ATAC complex"/>
    <property type="evidence" value="ECO:0007669"/>
    <property type="project" value="TreeGrafter"/>
</dbReference>
<dbReference type="AlphaFoldDB" id="A0A2S2P212"/>
<dbReference type="PANTHER" id="PTHR45750:SF3">
    <property type="entry name" value="HISTONE ACETYLTRANSFERASE"/>
    <property type="match status" value="1"/>
</dbReference>
<proteinExistence type="predicted"/>
<accession>A0A2S2P212</accession>
<dbReference type="Pfam" id="PF06466">
    <property type="entry name" value="PCAF_N"/>
    <property type="match status" value="1"/>
</dbReference>
<dbReference type="GO" id="GO:0010484">
    <property type="term" value="F:histone H3 acetyltransferase activity"/>
    <property type="evidence" value="ECO:0007669"/>
    <property type="project" value="TreeGrafter"/>
</dbReference>
<feature type="domain" description="PCAF N-terminal" evidence="1">
    <location>
        <begin position="12"/>
        <end position="256"/>
    </location>
</feature>
<dbReference type="GO" id="GO:0045944">
    <property type="term" value="P:positive regulation of transcription by RNA polymerase II"/>
    <property type="evidence" value="ECO:0007669"/>
    <property type="project" value="TreeGrafter"/>
</dbReference>
<gene>
    <name evidence="2" type="primary">KAT2A</name>
    <name evidence="2" type="ORF">g.122503</name>
</gene>
<evidence type="ECO:0000259" key="1">
    <source>
        <dbReference type="Pfam" id="PF06466"/>
    </source>
</evidence>
<dbReference type="InterPro" id="IPR009464">
    <property type="entry name" value="PCAF_N"/>
</dbReference>
<dbReference type="Gene3D" id="3.40.630.30">
    <property type="match status" value="1"/>
</dbReference>
<reference evidence="2" key="1">
    <citation type="submission" date="2018-04" db="EMBL/GenBank/DDBJ databases">
        <title>Transcriptome of Schizaphis graminum biotype I.</title>
        <authorList>
            <person name="Scully E.D."/>
            <person name="Geib S.M."/>
            <person name="Palmer N.A."/>
            <person name="Koch K."/>
            <person name="Bradshaw J."/>
            <person name="Heng-Moss T."/>
            <person name="Sarath G."/>
        </authorList>
    </citation>
    <scope>NUCLEOTIDE SEQUENCE</scope>
</reference>
<protein>
    <submittedName>
        <fullName evidence="2">Histone acetyltransferase KAT2A</fullName>
    </submittedName>
</protein>
<dbReference type="PANTHER" id="PTHR45750">
    <property type="entry name" value="GH11602P"/>
    <property type="match status" value="1"/>
</dbReference>
<dbReference type="SUPFAM" id="SSF55729">
    <property type="entry name" value="Acyl-CoA N-acyltransferases (Nat)"/>
    <property type="match status" value="1"/>
</dbReference>
<dbReference type="InterPro" id="IPR037800">
    <property type="entry name" value="GCN5"/>
</dbReference>
<sequence length="565" mass="67048">MCDISETIKSFRQREKAVMLYSRVEKLAKISNYMPCRMLRCVCRGWICDEKTEKAWMNSHCANKDCKHELYDHVSHLVYASENLLNALIKLINDFENVKNEIEYQSKLPTNEERDFLIKKCKHSVYHEIKDFISPDSLISFKDSIETLPFESPTIDEILKNFCLYKFSPNLYHLKVAFKITKIILKNFDQWIWCKPKDLRYLNKLQYNNSYKFYYQRNRQNNHTLKYVQSIVKPSYTSSMIFGQDVLRYTLKVFRISFTKWCQNESKNCSFSKKCLFIKILPKFLDLLEQEVYSEDSPIWNLNYMNTSIPKRMLDNLNSKLNELIQNQLNTTIKNSKKQKKTNKNCLIDGVVLQIPDGKYNQMSKNNYVLMDTLFDTFQNILVDVSSNASLKGFITDQDKNQTQANSLGIEMMVFDCNTNFKKCVLCRKELRNMYHTRLPRLPDMYIKRLETDKQILTLAMLEDGVPVGGIYFCTFRSQGFTEIILCVFKVDLHVNGYESCLMSYLKDYHIQHNIWNLLVYADKETFEYFKSQKFSSEVKISKTKYNKYITHYEDSKLMHCKLKK</sequence>
<name>A0A2S2P212_SCHGA</name>
<dbReference type="EMBL" id="GGMR01010870">
    <property type="protein sequence ID" value="MBY23489.1"/>
    <property type="molecule type" value="Transcribed_RNA"/>
</dbReference>
<dbReference type="GO" id="GO:0005634">
    <property type="term" value="C:nucleus"/>
    <property type="evidence" value="ECO:0007669"/>
    <property type="project" value="InterPro"/>
</dbReference>
<dbReference type="InterPro" id="IPR016181">
    <property type="entry name" value="Acyl_CoA_acyltransferase"/>
</dbReference>
<keyword evidence="2" id="KW-0808">Transferase</keyword>
<organism evidence="2">
    <name type="scientific">Schizaphis graminum</name>
    <name type="common">Green bug aphid</name>
    <dbReference type="NCBI Taxonomy" id="13262"/>
    <lineage>
        <taxon>Eukaryota</taxon>
        <taxon>Metazoa</taxon>
        <taxon>Ecdysozoa</taxon>
        <taxon>Arthropoda</taxon>
        <taxon>Hexapoda</taxon>
        <taxon>Insecta</taxon>
        <taxon>Pterygota</taxon>
        <taxon>Neoptera</taxon>
        <taxon>Paraneoptera</taxon>
        <taxon>Hemiptera</taxon>
        <taxon>Sternorrhyncha</taxon>
        <taxon>Aphidomorpha</taxon>
        <taxon>Aphidoidea</taxon>
        <taxon>Aphididae</taxon>
        <taxon>Aphidini</taxon>
        <taxon>Schizaphis</taxon>
    </lineage>
</organism>
<evidence type="ECO:0000313" key="2">
    <source>
        <dbReference type="EMBL" id="MBY23489.1"/>
    </source>
</evidence>